<keyword evidence="8" id="KW-1185">Reference proteome</keyword>
<keyword evidence="2 4" id="KW-0863">Zinc-finger</keyword>
<dbReference type="GeneID" id="20308905"/>
<feature type="region of interest" description="Disordered" evidence="5">
    <location>
        <begin position="159"/>
        <end position="191"/>
    </location>
</feature>
<dbReference type="PANTHER" id="PTHR46156">
    <property type="entry name" value="CCCH ZINGC FINGER"/>
    <property type="match status" value="1"/>
</dbReference>
<dbReference type="InterPro" id="IPR036855">
    <property type="entry name" value="Znf_CCCH_sf"/>
</dbReference>
<accession>H6BX71</accession>
<dbReference type="InParanoid" id="H6BX71"/>
<organism evidence="7 8">
    <name type="scientific">Exophiala dermatitidis (strain ATCC 34100 / CBS 525.76 / NIH/UT8656)</name>
    <name type="common">Black yeast</name>
    <name type="synonym">Wangiella dermatitidis</name>
    <dbReference type="NCBI Taxonomy" id="858893"/>
    <lineage>
        <taxon>Eukaryota</taxon>
        <taxon>Fungi</taxon>
        <taxon>Dikarya</taxon>
        <taxon>Ascomycota</taxon>
        <taxon>Pezizomycotina</taxon>
        <taxon>Eurotiomycetes</taxon>
        <taxon>Chaetothyriomycetidae</taxon>
        <taxon>Chaetothyriales</taxon>
        <taxon>Herpotrichiellaceae</taxon>
        <taxon>Exophiala</taxon>
    </lineage>
</organism>
<evidence type="ECO:0000313" key="8">
    <source>
        <dbReference type="Proteomes" id="UP000007304"/>
    </source>
</evidence>
<feature type="region of interest" description="Disordered" evidence="5">
    <location>
        <begin position="88"/>
        <end position="133"/>
    </location>
</feature>
<dbReference type="GO" id="GO:0008270">
    <property type="term" value="F:zinc ion binding"/>
    <property type="evidence" value="ECO:0007669"/>
    <property type="project" value="UniProtKB-KW"/>
</dbReference>
<keyword evidence="1 4" id="KW-0479">Metal-binding</keyword>
<dbReference type="SUPFAM" id="SSF90229">
    <property type="entry name" value="CCCH zinc finger"/>
    <property type="match status" value="2"/>
</dbReference>
<dbReference type="eggNOG" id="KOG1492">
    <property type="taxonomic scope" value="Eukaryota"/>
</dbReference>
<feature type="region of interest" description="Disordered" evidence="5">
    <location>
        <begin position="329"/>
        <end position="388"/>
    </location>
</feature>
<dbReference type="HOGENOM" id="CLU_711802_0_0_1"/>
<feature type="compositionally biased region" description="Basic and acidic residues" evidence="5">
    <location>
        <begin position="96"/>
        <end position="106"/>
    </location>
</feature>
<dbReference type="RefSeq" id="XP_009156634.1">
    <property type="nucleotide sequence ID" value="XM_009158386.1"/>
</dbReference>
<dbReference type="AlphaFoldDB" id="H6BX71"/>
<feature type="region of interest" description="Disordered" evidence="5">
    <location>
        <begin position="23"/>
        <end position="66"/>
    </location>
</feature>
<keyword evidence="3 4" id="KW-0862">Zinc</keyword>
<dbReference type="PANTHER" id="PTHR46156:SF1">
    <property type="entry name" value="ZINC FINGER CCCH DOMAIN-CONTAINING PROTEIN 3"/>
    <property type="match status" value="1"/>
</dbReference>
<feature type="compositionally biased region" description="Polar residues" evidence="5">
    <location>
        <begin position="108"/>
        <end position="126"/>
    </location>
</feature>
<dbReference type="STRING" id="858893.H6BX71"/>
<evidence type="ECO:0000256" key="3">
    <source>
        <dbReference type="ARBA" id="ARBA00022833"/>
    </source>
</evidence>
<dbReference type="Pfam" id="PF00642">
    <property type="entry name" value="zf-CCCH"/>
    <property type="match status" value="1"/>
</dbReference>
<dbReference type="Proteomes" id="UP000007304">
    <property type="component" value="Unassembled WGS sequence"/>
</dbReference>
<evidence type="ECO:0000256" key="5">
    <source>
        <dbReference type="SAM" id="MobiDB-lite"/>
    </source>
</evidence>
<dbReference type="VEuPathDB" id="FungiDB:HMPREF1120_04266"/>
<evidence type="ECO:0000256" key="4">
    <source>
        <dbReference type="PROSITE-ProRule" id="PRU00723"/>
    </source>
</evidence>
<reference evidence="7" key="1">
    <citation type="submission" date="2011-07" db="EMBL/GenBank/DDBJ databases">
        <title>The Genome Sequence of Exophiala (Wangiella) dermatitidis NIH/UT8656.</title>
        <authorList>
            <consortium name="The Broad Institute Genome Sequencing Platform"/>
            <person name="Cuomo C."/>
            <person name="Wang Z."/>
            <person name="Hunicke-Smith S."/>
            <person name="Szanislo P.J."/>
            <person name="Earl A."/>
            <person name="Young S.K."/>
            <person name="Zeng Q."/>
            <person name="Gargeya S."/>
            <person name="Fitzgerald M."/>
            <person name="Haas B."/>
            <person name="Abouelleil A."/>
            <person name="Alvarado L."/>
            <person name="Arachchi H.M."/>
            <person name="Berlin A."/>
            <person name="Brown A."/>
            <person name="Chapman S.B."/>
            <person name="Chen Z."/>
            <person name="Dunbar C."/>
            <person name="Freedman E."/>
            <person name="Gearin G."/>
            <person name="Gellesch M."/>
            <person name="Goldberg J."/>
            <person name="Griggs A."/>
            <person name="Gujja S."/>
            <person name="Heiman D."/>
            <person name="Howarth C."/>
            <person name="Larson L."/>
            <person name="Lui A."/>
            <person name="MacDonald P.J.P."/>
            <person name="Montmayeur A."/>
            <person name="Murphy C."/>
            <person name="Neiman D."/>
            <person name="Pearson M."/>
            <person name="Priest M."/>
            <person name="Roberts A."/>
            <person name="Saif S."/>
            <person name="Shea T."/>
            <person name="Shenoy N."/>
            <person name="Sisk P."/>
            <person name="Stolte C."/>
            <person name="Sykes S."/>
            <person name="Wortman J."/>
            <person name="Nusbaum C."/>
            <person name="Birren B."/>
        </authorList>
    </citation>
    <scope>NUCLEOTIDE SEQUENCE</scope>
    <source>
        <strain evidence="7">NIH/UT8656</strain>
    </source>
</reference>
<dbReference type="InterPro" id="IPR000571">
    <property type="entry name" value="Znf_CCCH"/>
</dbReference>
<dbReference type="GO" id="GO:0005634">
    <property type="term" value="C:nucleus"/>
    <property type="evidence" value="ECO:0007669"/>
    <property type="project" value="TreeGrafter"/>
</dbReference>
<sequence length="388" mass="42445">MADKDLINNVKRLKLRREAVEEIVQDKAVDTPATDSSPTLQHSTPALRRKRTQHSRQPQSPYPRPYTLAAVRQTRSASYQEAANLIQRNQAVEPQQELRKPEKALKTDISSSTNGPASTSNASSQGALLPAPNVPFVGPSTTSERPNALSPIRTLARCTPQPNKTIPVIPAGSPTQLHRTQERKRNSHTGRLTSTHLCSRYSSTGSCPNGLNCLGLHDDNKLALCPAVLHNVRCLLGQTCDLSHVPSPERSPICRFFQIGRCDRGNCVYAHTLVDPDAPLCDDFAYAGYCDRGAQCRYRHLRQCPEFASTRGCNDTGCRLPHVVRSSQRVRRRVDGSAMSSGSMTLEGSPVKNKLNYGPDSSAPAPGSVEEPMEGPGDFTQEQDFIGL</sequence>
<name>H6BX71_EXODN</name>
<feature type="zinc finger region" description="C3H1-type" evidence="4">
    <location>
        <begin position="248"/>
        <end position="274"/>
    </location>
</feature>
<evidence type="ECO:0000313" key="7">
    <source>
        <dbReference type="EMBL" id="EHY56173.1"/>
    </source>
</evidence>
<proteinExistence type="predicted"/>
<feature type="zinc finger region" description="C3H1-type" evidence="4">
    <location>
        <begin position="275"/>
        <end position="303"/>
    </location>
</feature>
<feature type="domain" description="C3H1-type" evidence="6">
    <location>
        <begin position="192"/>
        <end position="220"/>
    </location>
</feature>
<gene>
    <name evidence="7" type="ORF">HMPREF1120_04266</name>
</gene>
<evidence type="ECO:0000256" key="2">
    <source>
        <dbReference type="ARBA" id="ARBA00022771"/>
    </source>
</evidence>
<feature type="domain" description="C3H1-type" evidence="6">
    <location>
        <begin position="275"/>
        <end position="303"/>
    </location>
</feature>
<dbReference type="PROSITE" id="PS50103">
    <property type="entry name" value="ZF_C3H1"/>
    <property type="match status" value="3"/>
</dbReference>
<evidence type="ECO:0000259" key="6">
    <source>
        <dbReference type="PROSITE" id="PS50103"/>
    </source>
</evidence>
<dbReference type="Gene3D" id="4.10.1000.10">
    <property type="entry name" value="Zinc finger, CCCH-type"/>
    <property type="match status" value="2"/>
</dbReference>
<feature type="zinc finger region" description="C3H1-type" evidence="4">
    <location>
        <begin position="192"/>
        <end position="220"/>
    </location>
</feature>
<feature type="compositionally biased region" description="Polar residues" evidence="5">
    <location>
        <begin position="33"/>
        <end position="44"/>
    </location>
</feature>
<dbReference type="EMBL" id="JH226132">
    <property type="protein sequence ID" value="EHY56173.1"/>
    <property type="molecule type" value="Genomic_DNA"/>
</dbReference>
<evidence type="ECO:0000256" key="1">
    <source>
        <dbReference type="ARBA" id="ARBA00022723"/>
    </source>
</evidence>
<feature type="domain" description="C3H1-type" evidence="6">
    <location>
        <begin position="248"/>
        <end position="274"/>
    </location>
</feature>
<protein>
    <recommendedName>
        <fullName evidence="6">C3H1-type domain-containing protein</fullName>
    </recommendedName>
</protein>
<dbReference type="SMART" id="SM00356">
    <property type="entry name" value="ZnF_C3H1"/>
    <property type="match status" value="4"/>
</dbReference>